<evidence type="ECO:0000313" key="2">
    <source>
        <dbReference type="Proteomes" id="UP000008648"/>
    </source>
</evidence>
<dbReference type="Proteomes" id="UP000008648">
    <property type="component" value="Segment"/>
</dbReference>
<proteinExistence type="predicted"/>
<accession>F1BUR5</accession>
<sequence length="95" mass="10503">MQVCSSANGNTLASSSTNSHISRFWYSDGLYSSWSWSRSNRLQPPVSASSTVTICRHWPSPHSAPFARCVCDRSISMRSALLRRPLLNSSPDQNG</sequence>
<keyword evidence="2" id="KW-1185">Reference proteome</keyword>
<organism evidence="1 2">
    <name type="scientific">Erwinia phage ENT90</name>
    <dbReference type="NCBI Taxonomy" id="947843"/>
    <lineage>
        <taxon>Viruses</taxon>
        <taxon>Duplodnaviria</taxon>
        <taxon>Heunggongvirae</taxon>
        <taxon>Uroviricota</taxon>
        <taxon>Caudoviricetes</taxon>
        <taxon>Peduoviridae</taxon>
        <taxon>Entnonagintavirus</taxon>
        <taxon>Entnonagintavirus ENT90</taxon>
    </lineage>
</organism>
<reference evidence="1 2" key="1">
    <citation type="submission" date="2010-08" db="EMBL/GenBank/DDBJ databases">
        <title>Genomic sequence of temperate phage ENT90 isolated from Erwinia amylovora.</title>
        <authorList>
            <person name="Lee Y.-D."/>
            <person name="Park J.-H."/>
        </authorList>
    </citation>
    <scope>NUCLEOTIDE SEQUENCE [LARGE SCALE GENOMIC DNA]</scope>
</reference>
<name>F1BUR5_9CAUD</name>
<dbReference type="EMBL" id="HQ110084">
    <property type="protein sequence ID" value="ADX32452.1"/>
    <property type="molecule type" value="Genomic_DNA"/>
</dbReference>
<protein>
    <submittedName>
        <fullName evidence="1">Uncharacterized protein</fullName>
    </submittedName>
</protein>
<evidence type="ECO:0000313" key="1">
    <source>
        <dbReference type="EMBL" id="ADX32452.1"/>
    </source>
</evidence>
<dbReference type="KEGG" id="vg:14297577"/>
<dbReference type="RefSeq" id="YP_007238036.1">
    <property type="nucleotide sequence ID" value="NC_019932.1"/>
</dbReference>
<dbReference type="GeneID" id="14297577"/>